<dbReference type="Pfam" id="PF09656">
    <property type="entry name" value="PGPGW"/>
    <property type="match status" value="1"/>
</dbReference>
<protein>
    <recommendedName>
        <fullName evidence="4">Tellurium resistance protein TerC</fullName>
    </recommendedName>
</protein>
<evidence type="ECO:0000313" key="2">
    <source>
        <dbReference type="EMBL" id="PTL37123.1"/>
    </source>
</evidence>
<dbReference type="RefSeq" id="WP_107561028.1">
    <property type="nucleotide sequence ID" value="NZ_NVQC01000008.1"/>
</dbReference>
<keyword evidence="1" id="KW-0472">Membrane</keyword>
<comment type="caution">
    <text evidence="2">The sequence shown here is derived from an EMBL/GenBank/DDBJ whole genome shotgun (WGS) entry which is preliminary data.</text>
</comment>
<feature type="transmembrane region" description="Helical" evidence="1">
    <location>
        <begin position="40"/>
        <end position="60"/>
    </location>
</feature>
<keyword evidence="3" id="KW-1185">Reference proteome</keyword>
<keyword evidence="1" id="KW-0812">Transmembrane</keyword>
<evidence type="ECO:0008006" key="4">
    <source>
        <dbReference type="Google" id="ProtNLM"/>
    </source>
</evidence>
<accession>A0A2T4U179</accession>
<dbReference type="EMBL" id="NVQC01000008">
    <property type="protein sequence ID" value="PTL37123.1"/>
    <property type="molecule type" value="Genomic_DNA"/>
</dbReference>
<reference evidence="3" key="2">
    <citation type="journal article" date="2018" name="Environ. Microbiol.">
        <title>Bloom of a denitrifying methanotroph, 'Candidatus Methylomirabilis limnetica', in a deep stratified lake.</title>
        <authorList>
            <person name="Graf J.S."/>
            <person name="Mayr M.J."/>
            <person name="Marchant H.K."/>
            <person name="Tienken D."/>
            <person name="Hach P.F."/>
            <person name="Brand A."/>
            <person name="Schubert C.J."/>
            <person name="Kuypers M.M."/>
            <person name="Milucka J."/>
        </authorList>
    </citation>
    <scope>NUCLEOTIDE SEQUENCE [LARGE SCALE GENOMIC DNA]</scope>
    <source>
        <strain evidence="3">Zug</strain>
    </source>
</reference>
<proteinExistence type="predicted"/>
<dbReference type="InterPro" id="IPR019099">
    <property type="entry name" value="Uncharacterised_PGPGW_TM"/>
</dbReference>
<sequence>MYGFMITTLKQARRVVVIVVGFTVLVLGVVLIVLPGPAVLVIPLGLAILATEFVWARRLLVRFRWKTRQLKNTISRKVQGDRQENSRSM</sequence>
<evidence type="ECO:0000313" key="3">
    <source>
        <dbReference type="Proteomes" id="UP000241436"/>
    </source>
</evidence>
<dbReference type="Proteomes" id="UP000241436">
    <property type="component" value="Unassembled WGS sequence"/>
</dbReference>
<evidence type="ECO:0000256" key="1">
    <source>
        <dbReference type="SAM" id="Phobius"/>
    </source>
</evidence>
<reference evidence="2 3" key="1">
    <citation type="submission" date="2017-09" db="EMBL/GenBank/DDBJ databases">
        <title>Bloom of a denitrifying methanotroph, Candidatus Methylomirabilis limnetica, in a deep stratified lake.</title>
        <authorList>
            <person name="Graf J.S."/>
            <person name="Marchant H.K."/>
            <person name="Tienken D."/>
            <person name="Hach P.F."/>
            <person name="Brand A."/>
            <person name="Schubert C.J."/>
            <person name="Kuypers M.M."/>
            <person name="Milucka J."/>
        </authorList>
    </citation>
    <scope>NUCLEOTIDE SEQUENCE [LARGE SCALE GENOMIC DNA]</scope>
    <source>
        <strain evidence="2 3">Zug</strain>
    </source>
</reference>
<gene>
    <name evidence="2" type="ORF">CLG94_00905</name>
</gene>
<keyword evidence="1" id="KW-1133">Transmembrane helix</keyword>
<organism evidence="2 3">
    <name type="scientific">Candidatus Methylomirabilis limnetica</name>
    <dbReference type="NCBI Taxonomy" id="2033718"/>
    <lineage>
        <taxon>Bacteria</taxon>
        <taxon>Candidatus Methylomirabilota</taxon>
        <taxon>Candidatus Methylomirabilia</taxon>
        <taxon>Candidatus Methylomirabilales</taxon>
        <taxon>Candidatus Methylomirabilaceae</taxon>
        <taxon>Candidatus Methylomirabilis</taxon>
    </lineage>
</organism>
<dbReference type="AlphaFoldDB" id="A0A2T4U179"/>
<feature type="transmembrane region" description="Helical" evidence="1">
    <location>
        <begin position="12"/>
        <end position="34"/>
    </location>
</feature>
<name>A0A2T4U179_9BACT</name>